<dbReference type="Proteomes" id="UP000770015">
    <property type="component" value="Unassembled WGS sequence"/>
</dbReference>
<dbReference type="EMBL" id="JAGSXJ010000027">
    <property type="protein sequence ID" value="KAH6672636.1"/>
    <property type="molecule type" value="Genomic_DNA"/>
</dbReference>
<evidence type="ECO:0000313" key="2">
    <source>
        <dbReference type="Proteomes" id="UP000770015"/>
    </source>
</evidence>
<dbReference type="AlphaFoldDB" id="A0A9P8V1R7"/>
<sequence length="282" mass="32813">MGVPKSPMYCEGTILRLQSHRPPEPFGHDYYKHEETPGIAQIDYHDLAGFCSQDYVFARHPRERYEPSIFELPSWYEDWQALTLEVQCVLSSSFARGAQTVLCRVHGEAPKVWKSMGHQSMPEYVAARIFDPLHYDGQDIVYVADYDYAQEASSYYQIHARRDHLVFKDKPEFVPKFYVTKDTGAVITDFSQACLAPYTDSGWLVHELLSKPNHPSHGIRIEDYEQFSGWFPPEWLSNNGKGDFTAWATETFSTENYTSLEEFNQLRKDSGWTKLLDDKFWY</sequence>
<accession>A0A9P8V1R7</accession>
<protein>
    <submittedName>
        <fullName evidence="1">Uncharacterized protein</fullName>
    </submittedName>
</protein>
<name>A0A9P8V1R7_9PEZI</name>
<keyword evidence="2" id="KW-1185">Reference proteome</keyword>
<reference evidence="1" key="1">
    <citation type="journal article" date="2021" name="Nat. Commun.">
        <title>Genetic determinants of endophytism in the Arabidopsis root mycobiome.</title>
        <authorList>
            <person name="Mesny F."/>
            <person name="Miyauchi S."/>
            <person name="Thiergart T."/>
            <person name="Pickel B."/>
            <person name="Atanasova L."/>
            <person name="Karlsson M."/>
            <person name="Huettel B."/>
            <person name="Barry K.W."/>
            <person name="Haridas S."/>
            <person name="Chen C."/>
            <person name="Bauer D."/>
            <person name="Andreopoulos W."/>
            <person name="Pangilinan J."/>
            <person name="LaButti K."/>
            <person name="Riley R."/>
            <person name="Lipzen A."/>
            <person name="Clum A."/>
            <person name="Drula E."/>
            <person name="Henrissat B."/>
            <person name="Kohler A."/>
            <person name="Grigoriev I.V."/>
            <person name="Martin F.M."/>
            <person name="Hacquard S."/>
        </authorList>
    </citation>
    <scope>NUCLEOTIDE SEQUENCE</scope>
    <source>
        <strain evidence="1">MPI-SDFR-AT-0117</strain>
    </source>
</reference>
<evidence type="ECO:0000313" key="1">
    <source>
        <dbReference type="EMBL" id="KAH6672636.1"/>
    </source>
</evidence>
<proteinExistence type="predicted"/>
<comment type="caution">
    <text evidence="1">The sequence shown here is derived from an EMBL/GenBank/DDBJ whole genome shotgun (WGS) entry which is preliminary data.</text>
</comment>
<gene>
    <name evidence="1" type="ORF">F5X68DRAFT_235723</name>
</gene>
<organism evidence="1 2">
    <name type="scientific">Plectosphaerella plurivora</name>
    <dbReference type="NCBI Taxonomy" id="936078"/>
    <lineage>
        <taxon>Eukaryota</taxon>
        <taxon>Fungi</taxon>
        <taxon>Dikarya</taxon>
        <taxon>Ascomycota</taxon>
        <taxon>Pezizomycotina</taxon>
        <taxon>Sordariomycetes</taxon>
        <taxon>Hypocreomycetidae</taxon>
        <taxon>Glomerellales</taxon>
        <taxon>Plectosphaerellaceae</taxon>
        <taxon>Plectosphaerella</taxon>
    </lineage>
</organism>